<proteinExistence type="predicted"/>
<keyword evidence="2" id="KW-1185">Reference proteome</keyword>
<dbReference type="KEGG" id="mmob:F6R98_11985"/>
<name>A0A5Q0BM00_9GAMM</name>
<evidence type="ECO:0000313" key="2">
    <source>
        <dbReference type="Proteomes" id="UP000325755"/>
    </source>
</evidence>
<dbReference type="EMBL" id="CP044205">
    <property type="protein sequence ID" value="QFY43251.1"/>
    <property type="molecule type" value="Genomic_DNA"/>
</dbReference>
<sequence length="55" mass="6267">MVALRAYFAGMDLFDESTPEETMILNFRHLLETHQLTVEIMNAITGTLEQKGLLL</sequence>
<protein>
    <submittedName>
        <fullName evidence="1">Transposase</fullName>
    </submittedName>
</protein>
<dbReference type="AlphaFoldDB" id="A0A5Q0BM00"/>
<organism evidence="1 2">
    <name type="scientific">Candidatus Methylospira mobilis</name>
    <dbReference type="NCBI Taxonomy" id="1808979"/>
    <lineage>
        <taxon>Bacteria</taxon>
        <taxon>Pseudomonadati</taxon>
        <taxon>Pseudomonadota</taxon>
        <taxon>Gammaproteobacteria</taxon>
        <taxon>Methylococcales</taxon>
        <taxon>Methylococcaceae</taxon>
        <taxon>Candidatus Methylospira</taxon>
    </lineage>
</organism>
<reference evidence="1 2" key="1">
    <citation type="submission" date="2019-09" db="EMBL/GenBank/DDBJ databases">
        <title>Ecophysiology of the spiral-shaped methanotroph Methylospira mobilis as revealed by the complete genome sequence.</title>
        <authorList>
            <person name="Oshkin I.Y."/>
            <person name="Dedysh S.N."/>
            <person name="Miroshnikov K."/>
            <person name="Danilova O.V."/>
            <person name="Hakobyan A."/>
            <person name="Liesack W."/>
        </authorList>
    </citation>
    <scope>NUCLEOTIDE SEQUENCE [LARGE SCALE GENOMIC DNA]</scope>
    <source>
        <strain evidence="1 2">Shm1</strain>
    </source>
</reference>
<dbReference type="InParanoid" id="A0A5Q0BM00"/>
<dbReference type="OrthoDB" id="9774608at2"/>
<accession>A0A5Q0BM00</accession>
<dbReference type="Proteomes" id="UP000325755">
    <property type="component" value="Chromosome"/>
</dbReference>
<gene>
    <name evidence="1" type="ORF">F6R98_11985</name>
</gene>
<evidence type="ECO:0000313" key="1">
    <source>
        <dbReference type="EMBL" id="QFY43251.1"/>
    </source>
</evidence>